<feature type="region of interest" description="Disordered" evidence="2">
    <location>
        <begin position="1"/>
        <end position="46"/>
    </location>
</feature>
<accession>A0AAE0LDF5</accession>
<dbReference type="EMBL" id="LGRX02004298">
    <property type="protein sequence ID" value="KAK3280699.1"/>
    <property type="molecule type" value="Genomic_DNA"/>
</dbReference>
<name>A0AAE0LDF5_9CHLO</name>
<protein>
    <recommendedName>
        <fullName evidence="5">HNH domain-containing protein</fullName>
    </recommendedName>
</protein>
<keyword evidence="1" id="KW-0378">Hydrolase</keyword>
<dbReference type="PANTHER" id="PTHR45766">
    <property type="entry name" value="DNA ANNEALING HELICASE AND ENDONUCLEASE ZRANB3 FAMILY MEMBER"/>
    <property type="match status" value="1"/>
</dbReference>
<evidence type="ECO:0000313" key="4">
    <source>
        <dbReference type="Proteomes" id="UP001190700"/>
    </source>
</evidence>
<evidence type="ECO:0000313" key="3">
    <source>
        <dbReference type="EMBL" id="KAK3280699.1"/>
    </source>
</evidence>
<keyword evidence="4" id="KW-1185">Reference proteome</keyword>
<comment type="caution">
    <text evidence="3">The sequence shown here is derived from an EMBL/GenBank/DDBJ whole genome shotgun (WGS) entry which is preliminary data.</text>
</comment>
<evidence type="ECO:0000256" key="2">
    <source>
        <dbReference type="SAM" id="MobiDB-lite"/>
    </source>
</evidence>
<feature type="region of interest" description="Disordered" evidence="2">
    <location>
        <begin position="456"/>
        <end position="515"/>
    </location>
</feature>
<feature type="compositionally biased region" description="Polar residues" evidence="2">
    <location>
        <begin position="383"/>
        <end position="393"/>
    </location>
</feature>
<feature type="compositionally biased region" description="Low complexity" evidence="2">
    <location>
        <begin position="33"/>
        <end position="42"/>
    </location>
</feature>
<feature type="compositionally biased region" description="Pro residues" evidence="2">
    <location>
        <begin position="338"/>
        <end position="347"/>
    </location>
</feature>
<evidence type="ECO:0000256" key="1">
    <source>
        <dbReference type="ARBA" id="ARBA00022801"/>
    </source>
</evidence>
<feature type="compositionally biased region" description="Basic and acidic residues" evidence="2">
    <location>
        <begin position="370"/>
        <end position="381"/>
    </location>
</feature>
<proteinExistence type="predicted"/>
<reference evidence="3 4" key="1">
    <citation type="journal article" date="2015" name="Genome Biol. Evol.">
        <title>Comparative Genomics of a Bacterivorous Green Alga Reveals Evolutionary Causalities and Consequences of Phago-Mixotrophic Mode of Nutrition.</title>
        <authorList>
            <person name="Burns J.A."/>
            <person name="Paasch A."/>
            <person name="Narechania A."/>
            <person name="Kim E."/>
        </authorList>
    </citation>
    <scope>NUCLEOTIDE SEQUENCE [LARGE SCALE GENOMIC DNA]</scope>
    <source>
        <strain evidence="3 4">PLY_AMNH</strain>
    </source>
</reference>
<feature type="compositionally biased region" description="Low complexity" evidence="2">
    <location>
        <begin position="359"/>
        <end position="369"/>
    </location>
</feature>
<sequence>MPAEHQLSQRTLGVDLLQAGGADANEAGPFEGDAASPAARSAADPEELRAAAFEGANTVGEGGDKTYVRPNVVLLQDLSHAPDCPPRFLPERGFARKRPELLKRDSDGRSLCRYCSSPLKPPKRTFCGEECVHEYKLRTSSGYVRTCLLLRDLGVCRLCGLPAHLLYSAACAAFDLPGAPGRRGGSRPGCSELKDVLGQVRMKGSAGMSKWNRARLLQESMQDFHRWCIKTKPQADMASLEATAEIKLADDPQEVAQLEIETGAFIRGFLEQSRFTLAIKHALQSPASYLAPGMFWQADHEVAVAEGGGSCGLDNLRTLCTACHAGQTSSLRTRLLASPPPRPPPSAVGPQTSVNDGSATDTTPAVATDASKEEGRVEMRSLTEASSVISDQGSIAASQKASTSKASGRADFIARNDKSGSSRGAHSKCQDENAAGAKEAALTVVGSSKWKSCKRKAEHSTTVGGGHPIERHVKRRPKRRAFHFYRGNREAVRKIVCGPSSPGPTPPLQKKTGEP</sequence>
<dbReference type="GO" id="GO:0043596">
    <property type="term" value="C:nuclear replication fork"/>
    <property type="evidence" value="ECO:0007669"/>
    <property type="project" value="TreeGrafter"/>
</dbReference>
<feature type="compositionally biased region" description="Low complexity" evidence="2">
    <location>
        <begin position="394"/>
        <end position="407"/>
    </location>
</feature>
<dbReference type="GO" id="GO:0006281">
    <property type="term" value="P:DNA repair"/>
    <property type="evidence" value="ECO:0007669"/>
    <property type="project" value="TreeGrafter"/>
</dbReference>
<dbReference type="GO" id="GO:0016787">
    <property type="term" value="F:hydrolase activity"/>
    <property type="evidence" value="ECO:0007669"/>
    <property type="project" value="UniProtKB-KW"/>
</dbReference>
<feature type="region of interest" description="Disordered" evidence="2">
    <location>
        <begin position="334"/>
        <end position="434"/>
    </location>
</feature>
<dbReference type="GO" id="GO:0031297">
    <property type="term" value="P:replication fork processing"/>
    <property type="evidence" value="ECO:0007669"/>
    <property type="project" value="TreeGrafter"/>
</dbReference>
<feature type="compositionally biased region" description="Polar residues" evidence="2">
    <location>
        <begin position="349"/>
        <end position="358"/>
    </location>
</feature>
<dbReference type="Proteomes" id="UP001190700">
    <property type="component" value="Unassembled WGS sequence"/>
</dbReference>
<evidence type="ECO:0008006" key="5">
    <source>
        <dbReference type="Google" id="ProtNLM"/>
    </source>
</evidence>
<feature type="compositionally biased region" description="Polar residues" evidence="2">
    <location>
        <begin position="1"/>
        <end position="11"/>
    </location>
</feature>
<dbReference type="AlphaFoldDB" id="A0AAE0LDF5"/>
<gene>
    <name evidence="3" type="ORF">CYMTET_11479</name>
</gene>
<organism evidence="3 4">
    <name type="scientific">Cymbomonas tetramitiformis</name>
    <dbReference type="NCBI Taxonomy" id="36881"/>
    <lineage>
        <taxon>Eukaryota</taxon>
        <taxon>Viridiplantae</taxon>
        <taxon>Chlorophyta</taxon>
        <taxon>Pyramimonadophyceae</taxon>
        <taxon>Pyramimonadales</taxon>
        <taxon>Pyramimonadaceae</taxon>
        <taxon>Cymbomonas</taxon>
    </lineage>
</organism>
<dbReference type="PANTHER" id="PTHR45766:SF6">
    <property type="entry name" value="SWI_SNF-RELATED MATRIX-ASSOCIATED ACTIN-DEPENDENT REGULATOR OF CHROMATIN SUBFAMILY A-LIKE PROTEIN 1"/>
    <property type="match status" value="1"/>
</dbReference>
<feature type="compositionally biased region" description="Basic residues" evidence="2">
    <location>
        <begin position="472"/>
        <end position="483"/>
    </location>
</feature>